<evidence type="ECO:0000313" key="2">
    <source>
        <dbReference type="EMBL" id="MBX49377.1"/>
    </source>
</evidence>
<keyword evidence="1" id="KW-0812">Transmembrane</keyword>
<keyword evidence="1" id="KW-0472">Membrane</keyword>
<reference evidence="2" key="1">
    <citation type="submission" date="2018-02" db="EMBL/GenBank/DDBJ databases">
        <title>Rhizophora mucronata_Transcriptome.</title>
        <authorList>
            <person name="Meera S.P."/>
            <person name="Sreeshan A."/>
            <person name="Augustine A."/>
        </authorList>
    </citation>
    <scope>NUCLEOTIDE SEQUENCE</scope>
    <source>
        <tissue evidence="2">Leaf</tissue>
    </source>
</reference>
<keyword evidence="1" id="KW-1133">Transmembrane helix</keyword>
<name>A0A2P2P3S3_RHIMU</name>
<accession>A0A2P2P3S3</accession>
<feature type="transmembrane region" description="Helical" evidence="1">
    <location>
        <begin position="46"/>
        <end position="65"/>
    </location>
</feature>
<organism evidence="2">
    <name type="scientific">Rhizophora mucronata</name>
    <name type="common">Asiatic mangrove</name>
    <dbReference type="NCBI Taxonomy" id="61149"/>
    <lineage>
        <taxon>Eukaryota</taxon>
        <taxon>Viridiplantae</taxon>
        <taxon>Streptophyta</taxon>
        <taxon>Embryophyta</taxon>
        <taxon>Tracheophyta</taxon>
        <taxon>Spermatophyta</taxon>
        <taxon>Magnoliopsida</taxon>
        <taxon>eudicotyledons</taxon>
        <taxon>Gunneridae</taxon>
        <taxon>Pentapetalae</taxon>
        <taxon>rosids</taxon>
        <taxon>fabids</taxon>
        <taxon>Malpighiales</taxon>
        <taxon>Rhizophoraceae</taxon>
        <taxon>Rhizophora</taxon>
    </lineage>
</organism>
<protein>
    <submittedName>
        <fullName evidence="2">Uncharacterized protein</fullName>
    </submittedName>
</protein>
<dbReference type="EMBL" id="GGEC01068893">
    <property type="protein sequence ID" value="MBX49377.1"/>
    <property type="molecule type" value="Transcribed_RNA"/>
</dbReference>
<feature type="transmembrane region" description="Helical" evidence="1">
    <location>
        <begin position="71"/>
        <end position="87"/>
    </location>
</feature>
<evidence type="ECO:0000256" key="1">
    <source>
        <dbReference type="SAM" id="Phobius"/>
    </source>
</evidence>
<sequence length="88" mass="10142">MQIQFNSSTTDTVVLCCFSLDYIDFSQNDLLPLLEFKVTSRESNSIPVLLTWWGFLLLFTCLHPIFPKLAVLFKLPVVFVLLLVLYVI</sequence>
<proteinExistence type="predicted"/>
<dbReference type="AlphaFoldDB" id="A0A2P2P3S3"/>